<proteinExistence type="predicted"/>
<evidence type="ECO:0000259" key="3">
    <source>
        <dbReference type="Pfam" id="PF13192"/>
    </source>
</evidence>
<organism evidence="4 5">
    <name type="scientific">Novipirellula herctigrandis</name>
    <dbReference type="NCBI Taxonomy" id="2527986"/>
    <lineage>
        <taxon>Bacteria</taxon>
        <taxon>Pseudomonadati</taxon>
        <taxon>Planctomycetota</taxon>
        <taxon>Planctomycetia</taxon>
        <taxon>Pirellulales</taxon>
        <taxon>Pirellulaceae</taxon>
        <taxon>Novipirellula</taxon>
    </lineage>
</organism>
<evidence type="ECO:0000256" key="2">
    <source>
        <dbReference type="PIRSR" id="PIRSR037031-51"/>
    </source>
</evidence>
<dbReference type="EMBL" id="SJPJ01000001">
    <property type="protein sequence ID" value="TWT83301.1"/>
    <property type="molecule type" value="Genomic_DNA"/>
</dbReference>
<keyword evidence="2" id="KW-1015">Disulfide bond</keyword>
<dbReference type="OrthoDB" id="9800630at2"/>
<feature type="active site" description="Nucleophile" evidence="1">
    <location>
        <position position="11"/>
    </location>
</feature>
<dbReference type="AlphaFoldDB" id="A0A5C5Z900"/>
<evidence type="ECO:0000313" key="5">
    <source>
        <dbReference type="Proteomes" id="UP000315010"/>
    </source>
</evidence>
<dbReference type="InterPro" id="IPR012336">
    <property type="entry name" value="Thioredoxin-like_fold"/>
</dbReference>
<dbReference type="PANTHER" id="PTHR36450:SF1">
    <property type="entry name" value="THIOREDOXIN"/>
    <property type="match status" value="1"/>
</dbReference>
<keyword evidence="2" id="KW-0676">Redox-active center</keyword>
<keyword evidence="5" id="KW-1185">Reference proteome</keyword>
<comment type="caution">
    <text evidence="4">The sequence shown here is derived from an EMBL/GenBank/DDBJ whole genome shotgun (WGS) entry which is preliminary data.</text>
</comment>
<dbReference type="InterPro" id="IPR005243">
    <property type="entry name" value="THIRX-like_proc"/>
</dbReference>
<reference evidence="4 5" key="1">
    <citation type="submission" date="2019-02" db="EMBL/GenBank/DDBJ databases">
        <title>Deep-cultivation of Planctomycetes and their phenomic and genomic characterization uncovers novel biology.</title>
        <authorList>
            <person name="Wiegand S."/>
            <person name="Jogler M."/>
            <person name="Boedeker C."/>
            <person name="Pinto D."/>
            <person name="Vollmers J."/>
            <person name="Rivas-Marin E."/>
            <person name="Kohn T."/>
            <person name="Peeters S.H."/>
            <person name="Heuer A."/>
            <person name="Rast P."/>
            <person name="Oberbeckmann S."/>
            <person name="Bunk B."/>
            <person name="Jeske O."/>
            <person name="Meyerdierks A."/>
            <person name="Storesund J.E."/>
            <person name="Kallscheuer N."/>
            <person name="Luecker S."/>
            <person name="Lage O.M."/>
            <person name="Pohl T."/>
            <person name="Merkel B.J."/>
            <person name="Hornburger P."/>
            <person name="Mueller R.-W."/>
            <person name="Bruemmer F."/>
            <person name="Labrenz M."/>
            <person name="Spormann A.M."/>
            <person name="Op Den Camp H."/>
            <person name="Overmann J."/>
            <person name="Amann R."/>
            <person name="Jetten M.S.M."/>
            <person name="Mascher T."/>
            <person name="Medema M.H."/>
            <person name="Devos D.P."/>
            <person name="Kaster A.-K."/>
            <person name="Ovreas L."/>
            <person name="Rohde M."/>
            <person name="Galperin M.Y."/>
            <person name="Jogler C."/>
        </authorList>
    </citation>
    <scope>NUCLEOTIDE SEQUENCE [LARGE SCALE GENOMIC DNA]</scope>
    <source>
        <strain evidence="4 5">CA13</strain>
    </source>
</reference>
<dbReference type="SUPFAM" id="SSF52833">
    <property type="entry name" value="Thioredoxin-like"/>
    <property type="match status" value="1"/>
</dbReference>
<dbReference type="NCBIfam" id="TIGR00412">
    <property type="entry name" value="redox_disulf_2"/>
    <property type="match status" value="1"/>
</dbReference>
<dbReference type="PIRSF" id="PIRSF037031">
    <property type="entry name" value="Redox_disulphide_2"/>
    <property type="match status" value="1"/>
</dbReference>
<feature type="active site" description="Nucleophile" evidence="1">
    <location>
        <position position="14"/>
    </location>
</feature>
<dbReference type="InterPro" id="IPR036249">
    <property type="entry name" value="Thioredoxin-like_sf"/>
</dbReference>
<feature type="disulfide bond" description="Redox-active" evidence="2">
    <location>
        <begin position="11"/>
        <end position="14"/>
    </location>
</feature>
<feature type="domain" description="Thioredoxin-like fold" evidence="3">
    <location>
        <begin position="3"/>
        <end position="76"/>
    </location>
</feature>
<dbReference type="PANTHER" id="PTHR36450">
    <property type="entry name" value="THIOREDOXIN"/>
    <property type="match status" value="1"/>
</dbReference>
<evidence type="ECO:0000313" key="4">
    <source>
        <dbReference type="EMBL" id="TWT83301.1"/>
    </source>
</evidence>
<gene>
    <name evidence="4" type="ORF">CA13_47660</name>
</gene>
<dbReference type="Proteomes" id="UP000315010">
    <property type="component" value="Unassembled WGS sequence"/>
</dbReference>
<evidence type="ECO:0000256" key="1">
    <source>
        <dbReference type="PIRSR" id="PIRSR037031-50"/>
    </source>
</evidence>
<protein>
    <recommendedName>
        <fullName evidence="3">Thioredoxin-like fold domain-containing protein</fullName>
    </recommendedName>
</protein>
<accession>A0A5C5Z900</accession>
<name>A0A5C5Z900_9BACT</name>
<sequence>MTTIHVLGTGCKKCATLRENVETALKQTGMDAEVKKVEDINEIVKFGVMTTPALVVDGEVKFLGKVASPDEIAAVIRP</sequence>
<dbReference type="Pfam" id="PF13192">
    <property type="entry name" value="Thioredoxin_3"/>
    <property type="match status" value="1"/>
</dbReference>
<dbReference type="Gene3D" id="3.40.30.10">
    <property type="entry name" value="Glutaredoxin"/>
    <property type="match status" value="1"/>
</dbReference>
<dbReference type="RefSeq" id="WP_146400370.1">
    <property type="nucleotide sequence ID" value="NZ_SJPJ01000001.1"/>
</dbReference>